<comment type="cofactor">
    <cofactor evidence="3">
        <name>Fe(2+)</name>
        <dbReference type="ChEBI" id="CHEBI:29033"/>
    </cofactor>
</comment>
<dbReference type="Proteomes" id="UP000509510">
    <property type="component" value="Chromosome II"/>
</dbReference>
<dbReference type="PANTHER" id="PTHR45777:SF2">
    <property type="entry name" value="METHIONINE AMINOPEPTIDASE 2"/>
    <property type="match status" value="1"/>
</dbReference>
<keyword evidence="12" id="KW-0472">Membrane</keyword>
<keyword evidence="18" id="KW-1185">Reference proteome</keyword>
<evidence type="ECO:0000256" key="6">
    <source>
        <dbReference type="ARBA" id="ARBA00022438"/>
    </source>
</evidence>
<keyword evidence="6 13" id="KW-0031">Aminopeptidase</keyword>
<evidence type="ECO:0000256" key="5">
    <source>
        <dbReference type="ARBA" id="ARBA00006146"/>
    </source>
</evidence>
<dbReference type="SUPFAM" id="SSF55920">
    <property type="entry name" value="Creatinase/aminopeptidase"/>
    <property type="match status" value="1"/>
</dbReference>
<feature type="binding site" evidence="13">
    <location>
        <position position="217"/>
    </location>
    <ligand>
        <name>a divalent metal cation</name>
        <dbReference type="ChEBI" id="CHEBI:60240"/>
        <label>1</label>
    </ligand>
</feature>
<feature type="binding site" evidence="13">
    <location>
        <position position="228"/>
    </location>
    <ligand>
        <name>a divalent metal cation</name>
        <dbReference type="ChEBI" id="CHEBI:60240"/>
        <label>1</label>
    </ligand>
</feature>
<evidence type="ECO:0000256" key="2">
    <source>
        <dbReference type="ARBA" id="ARBA00001936"/>
    </source>
</evidence>
<evidence type="ECO:0000256" key="8">
    <source>
        <dbReference type="ARBA" id="ARBA00022670"/>
    </source>
</evidence>
<feature type="binding site" evidence="13">
    <location>
        <position position="297"/>
    </location>
    <ligand>
        <name>a divalent metal cation</name>
        <dbReference type="ChEBI" id="CHEBI:60240"/>
        <label>2</label>
        <note>catalytic</note>
    </ligand>
</feature>
<dbReference type="FunFam" id="1.10.10.10:FF:000370">
    <property type="entry name" value="Methionine aminopeptidase 2"/>
    <property type="match status" value="1"/>
</dbReference>
<evidence type="ECO:0000259" key="16">
    <source>
        <dbReference type="SMART" id="SM01269"/>
    </source>
</evidence>
<keyword evidence="11 13" id="KW-0378">Hydrolase</keyword>
<dbReference type="GO" id="GO:0070006">
    <property type="term" value="F:metalloaminopeptidase activity"/>
    <property type="evidence" value="ECO:0007669"/>
    <property type="project" value="UniProtKB-UniRule"/>
</dbReference>
<sequence length="835" mass="92386">MAAQASAGVEKLDLNGANGHAKENNTGASAEDVADNDDSDDDKEEDEGAADGAATGAAKKKKKRKPKKKKKGGAKKQTSPPTVALSELFPNNQYPEGEIVEYKDENNYRTTSEEKRYLDRMNNDFLQEYRQGAEVHRQVRQWAQSNIKPGQTLTEIAEGIENGVRALTGHQGLEEGDNLKGGMGFPCGLSINHCAAHYTPNAGNKMVLQQGDVMKVDFGAQINGRIVDSAFTMTFDPVYDNLLAAVKDATNTGIREAGIDVRMSDIGAAIQEAMESYEVEINGTTYPVKAIRNLNGHNIDQHVIHGGKSVPIVKGGDQTKMEEGETFAIETFGSTGKGYVRDDMETSHYAKVPDAANVSLRLSSAKNLLSVINKNFGTLPFCRRYLDRLGQEKYLLGLNNLVSAGIVQDYPPLCDIKGSYTAQYEHPAKGVEEQPQSGRAQPPTGSSSVDHFFWTYTEEPHRSRRQAIIKAHPEVTKLCGPEPLTKYLVFAVVSLQISCAYLLRDTSMLSWKFLLTAYVIGATSNQNLFLAIHEISHNLAFRSAFANRLLAIFANLPIGLPYSAAFRPYHLTHHKSLGVAGLDTDLPTAFEAFLLDSLLGKAFFCTFQIFFYALRPMFVYSPPFTSIHIMNLITQLSFDYILIQVSGRSFQPVLYLLFSSFLAGSLHPCAGHFIAEHYFFSEIKSGGTESMKELKKRELGSSSSKNTEKSPLDSLAPPETYSYYGPLNLLTYNVGLHNEHHDFPAIPWTRLPEVYRIAREFYEPLPCHRSWVWVIWAFILDENVGLWCRVKRAKGGRIVGGLSKRAGRGGEGISAASAKEDEEEEGGWKESEIQN</sequence>
<gene>
    <name evidence="17" type="ORF">TRUGW13939_03431</name>
</gene>
<dbReference type="GO" id="GO:0006508">
    <property type="term" value="P:proteolysis"/>
    <property type="evidence" value="ECO:0007669"/>
    <property type="project" value="UniProtKB-KW"/>
</dbReference>
<feature type="binding site" evidence="13">
    <location>
        <position position="330"/>
    </location>
    <ligand>
        <name>a divalent metal cation</name>
        <dbReference type="ChEBI" id="CHEBI:60240"/>
        <label>2</label>
        <note>catalytic</note>
    </ligand>
</feature>
<feature type="binding site" evidence="13">
    <location>
        <position position="425"/>
    </location>
    <ligand>
        <name>a divalent metal cation</name>
        <dbReference type="ChEBI" id="CHEBI:60240"/>
        <label>1</label>
    </ligand>
</feature>
<evidence type="ECO:0000256" key="9">
    <source>
        <dbReference type="ARBA" id="ARBA00022692"/>
    </source>
</evidence>
<comment type="cofactor">
    <cofactor evidence="13">
        <name>Co(2+)</name>
        <dbReference type="ChEBI" id="CHEBI:48828"/>
    </cofactor>
    <cofactor evidence="13">
        <name>Zn(2+)</name>
        <dbReference type="ChEBI" id="CHEBI:29105"/>
    </cofactor>
    <cofactor evidence="13">
        <name>Mn(2+)</name>
        <dbReference type="ChEBI" id="CHEBI:29035"/>
    </cofactor>
    <cofactor evidence="13">
        <name>Fe(2+)</name>
        <dbReference type="ChEBI" id="CHEBI:29033"/>
    </cofactor>
    <text evidence="13">Binds 2 divalent metal cations per subunit. Has a high-affinity and a low affinity metal-binding site. The true nature of the physiological cofactor is under debate. The enzyme is active with cobalt, zinc, manganese or divalent iron ions. Most likely, methionine aminopeptidases function as mononuclear Fe(2+)-metalloproteases under physiological conditions, and the catalytically relevant metal-binding site has been assigned to the histidine-containing high-affinity site.</text>
</comment>
<dbReference type="GO" id="GO:0042284">
    <property type="term" value="F:sphingolipid delta-4 desaturase activity"/>
    <property type="evidence" value="ECO:0007669"/>
    <property type="project" value="InterPro"/>
</dbReference>
<evidence type="ECO:0000256" key="10">
    <source>
        <dbReference type="ARBA" id="ARBA00022723"/>
    </source>
</evidence>
<dbReference type="GO" id="GO:0046872">
    <property type="term" value="F:metal ion binding"/>
    <property type="evidence" value="ECO:0007669"/>
    <property type="project" value="UniProtKB-UniRule"/>
</dbReference>
<dbReference type="InterPro" id="IPR018349">
    <property type="entry name" value="Pept_M24A_MAP2_BS"/>
</dbReference>
<dbReference type="EC" id="3.4.11.18" evidence="13"/>
<feature type="binding site" evidence="13">
    <location>
        <position position="228"/>
    </location>
    <ligand>
        <name>a divalent metal cation</name>
        <dbReference type="ChEBI" id="CHEBI:60240"/>
        <label>2</label>
        <note>catalytic</note>
    </ligand>
</feature>
<dbReference type="EMBL" id="CP055899">
    <property type="protein sequence ID" value="QKX56330.1"/>
    <property type="molecule type" value="Genomic_DNA"/>
</dbReference>
<dbReference type="GeneID" id="55990936"/>
<dbReference type="NCBIfam" id="TIGR00501">
    <property type="entry name" value="met_pdase_II"/>
    <property type="match status" value="1"/>
</dbReference>
<feature type="region of interest" description="Disordered" evidence="15">
    <location>
        <begin position="425"/>
        <end position="447"/>
    </location>
</feature>
<feature type="region of interest" description="Disordered" evidence="15">
    <location>
        <begin position="695"/>
        <end position="714"/>
    </location>
</feature>
<dbReference type="HAMAP" id="MF_03175">
    <property type="entry name" value="MetAP_2_euk"/>
    <property type="match status" value="1"/>
</dbReference>
<evidence type="ECO:0000256" key="11">
    <source>
        <dbReference type="ARBA" id="ARBA00022801"/>
    </source>
</evidence>
<feature type="region of interest" description="Disordered" evidence="15">
    <location>
        <begin position="804"/>
        <end position="835"/>
    </location>
</feature>
<dbReference type="CDD" id="cd01088">
    <property type="entry name" value="MetAP2"/>
    <property type="match status" value="1"/>
</dbReference>
<dbReference type="OrthoDB" id="200948at2759"/>
<dbReference type="Pfam" id="PF00557">
    <property type="entry name" value="Peptidase_M24"/>
    <property type="match status" value="1"/>
</dbReference>
<dbReference type="PRINTS" id="PR00599">
    <property type="entry name" value="MAPEPTIDASE"/>
</dbReference>
<dbReference type="RefSeq" id="XP_035342508.1">
    <property type="nucleotide sequence ID" value="XM_035486615.1"/>
</dbReference>
<reference evidence="18" key="1">
    <citation type="submission" date="2020-06" db="EMBL/GenBank/DDBJ databases">
        <title>A chromosome-scale genome assembly of Talaromyces rugulosus W13939.</title>
        <authorList>
            <person name="Wang B."/>
            <person name="Guo L."/>
            <person name="Ye K."/>
            <person name="Wang L."/>
        </authorList>
    </citation>
    <scope>NUCLEOTIDE SEQUENCE [LARGE SCALE GENOMIC DNA]</scope>
    <source>
        <strain evidence="18">W13939</strain>
    </source>
</reference>
<dbReference type="GO" id="GO:0005737">
    <property type="term" value="C:cytoplasm"/>
    <property type="evidence" value="ECO:0007669"/>
    <property type="project" value="UniProtKB-SubCell"/>
</dbReference>
<dbReference type="InterPro" id="IPR036390">
    <property type="entry name" value="WH_DNA-bd_sf"/>
</dbReference>
<keyword evidence="7 13" id="KW-0963">Cytoplasm</keyword>
<dbReference type="InterPro" id="IPR005804">
    <property type="entry name" value="FA_desaturase_dom"/>
</dbReference>
<organism evidence="17 18">
    <name type="scientific">Talaromyces rugulosus</name>
    <name type="common">Penicillium rugulosum</name>
    <dbReference type="NCBI Taxonomy" id="121627"/>
    <lineage>
        <taxon>Eukaryota</taxon>
        <taxon>Fungi</taxon>
        <taxon>Dikarya</taxon>
        <taxon>Ascomycota</taxon>
        <taxon>Pezizomycotina</taxon>
        <taxon>Eurotiomycetes</taxon>
        <taxon>Eurotiomycetidae</taxon>
        <taxon>Eurotiales</taxon>
        <taxon>Trichocomaceae</taxon>
        <taxon>Talaromyces</taxon>
        <taxon>Talaromyces sect. Islandici</taxon>
    </lineage>
</organism>
<dbReference type="PANTHER" id="PTHR45777">
    <property type="entry name" value="METHIONINE AMINOPEPTIDASE 2"/>
    <property type="match status" value="1"/>
</dbReference>
<comment type="catalytic activity">
    <reaction evidence="1 13 14">
        <text>Release of N-terminal amino acids, preferentially methionine, from peptides and arylamides.</text>
        <dbReference type="EC" id="3.4.11.18"/>
    </reaction>
</comment>
<dbReference type="PROSITE" id="PS01202">
    <property type="entry name" value="MAP_2"/>
    <property type="match status" value="1"/>
</dbReference>
<dbReference type="InterPro" id="IPR002468">
    <property type="entry name" value="Pept_M24A_MAP2"/>
</dbReference>
<feature type="compositionally biased region" description="Basic and acidic residues" evidence="15">
    <location>
        <begin position="826"/>
        <end position="835"/>
    </location>
</feature>
<dbReference type="Gene3D" id="3.90.230.10">
    <property type="entry name" value="Creatinase/methionine aminopeptidase superfamily"/>
    <property type="match status" value="1"/>
</dbReference>
<dbReference type="KEGG" id="trg:TRUGW13939_03431"/>
<dbReference type="InterPro" id="IPR036388">
    <property type="entry name" value="WH-like_DNA-bd_sf"/>
</dbReference>
<dbReference type="SUPFAM" id="SSF46785">
    <property type="entry name" value="Winged helix' DNA-binding domain"/>
    <property type="match status" value="1"/>
</dbReference>
<comment type="subcellular location">
    <subcellularLocation>
        <location evidence="13">Cytoplasm</location>
    </subcellularLocation>
    <subcellularLocation>
        <location evidence="4">Membrane</location>
        <topology evidence="4">Multi-pass membrane protein</topology>
    </subcellularLocation>
</comment>
<dbReference type="InterPro" id="IPR001714">
    <property type="entry name" value="Pept_M24_MAP"/>
</dbReference>
<name>A0A7H8QQT8_TALRU</name>
<feature type="compositionally biased region" description="Polar residues" evidence="15">
    <location>
        <begin position="434"/>
        <end position="447"/>
    </location>
</feature>
<dbReference type="Pfam" id="PF00487">
    <property type="entry name" value="FA_desaturase"/>
    <property type="match status" value="1"/>
</dbReference>
<dbReference type="AlphaFoldDB" id="A0A7H8QQT8"/>
<evidence type="ECO:0000256" key="12">
    <source>
        <dbReference type="ARBA" id="ARBA00022989"/>
    </source>
</evidence>
<feature type="domain" description="Sphingolipid delta4-desaturase N-terminal" evidence="16">
    <location>
        <begin position="447"/>
        <end position="485"/>
    </location>
</feature>
<dbReference type="InterPro" id="IPR000994">
    <property type="entry name" value="Pept_M24"/>
</dbReference>
<dbReference type="InterPro" id="IPR011388">
    <property type="entry name" value="DES1/DES2"/>
</dbReference>
<proteinExistence type="inferred from homology"/>
<feature type="binding site" evidence="13">
    <location>
        <position position="197"/>
    </location>
    <ligand>
        <name>substrate</name>
    </ligand>
</feature>
<evidence type="ECO:0000313" key="17">
    <source>
        <dbReference type="EMBL" id="QKX56330.1"/>
    </source>
</evidence>
<evidence type="ECO:0000256" key="15">
    <source>
        <dbReference type="SAM" id="MobiDB-lite"/>
    </source>
</evidence>
<dbReference type="GO" id="GO:0004239">
    <property type="term" value="F:initiator methionyl aminopeptidase activity"/>
    <property type="evidence" value="ECO:0007669"/>
    <property type="project" value="UniProtKB-UniRule"/>
</dbReference>
<accession>A0A7H8QQT8</accession>
<feature type="compositionally biased region" description="Basic and acidic residues" evidence="15">
    <location>
        <begin position="100"/>
        <end position="109"/>
    </location>
</feature>
<dbReference type="GO" id="GO:0016020">
    <property type="term" value="C:membrane"/>
    <property type="evidence" value="ECO:0007669"/>
    <property type="project" value="UniProtKB-SubCell"/>
</dbReference>
<dbReference type="Gene3D" id="1.10.10.10">
    <property type="entry name" value="Winged helix-like DNA-binding domain superfamily/Winged helix DNA-binding domain"/>
    <property type="match status" value="1"/>
</dbReference>
<comment type="similarity">
    <text evidence="5">Belongs to the fatty acid desaturase type 1 family. DEGS subfamily.</text>
</comment>
<dbReference type="GO" id="GO:0030148">
    <property type="term" value="P:sphingolipid biosynthetic process"/>
    <property type="evidence" value="ECO:0007669"/>
    <property type="project" value="InterPro"/>
</dbReference>
<keyword evidence="12" id="KW-1133">Transmembrane helix</keyword>
<dbReference type="CDD" id="cd03508">
    <property type="entry name" value="Delta4-sphingolipid-FADS-like"/>
    <property type="match status" value="1"/>
</dbReference>
<evidence type="ECO:0000256" key="4">
    <source>
        <dbReference type="ARBA" id="ARBA00004141"/>
    </source>
</evidence>
<comment type="cofactor">
    <cofactor evidence="2">
        <name>Mn(2+)</name>
        <dbReference type="ChEBI" id="CHEBI:29035"/>
    </cofactor>
</comment>
<feature type="binding site" evidence="13">
    <location>
        <position position="305"/>
    </location>
    <ligand>
        <name>substrate</name>
    </ligand>
</feature>
<evidence type="ECO:0000256" key="1">
    <source>
        <dbReference type="ARBA" id="ARBA00000294"/>
    </source>
</evidence>
<dbReference type="SMART" id="SM01269">
    <property type="entry name" value="Lipid_DES"/>
    <property type="match status" value="1"/>
</dbReference>
<dbReference type="InterPro" id="IPR036005">
    <property type="entry name" value="Creatinase/aminopeptidase-like"/>
</dbReference>
<comment type="similarity">
    <text evidence="13">Belongs to the peptidase M24A family. Methionine aminopeptidase eukaryotic type 2 subfamily.</text>
</comment>
<protein>
    <recommendedName>
        <fullName evidence="13">Methionine aminopeptidase 2</fullName>
        <shortName evidence="13">MAP 2</shortName>
        <shortName evidence="13">MetAP 2</shortName>
        <ecNumber evidence="13">3.4.11.18</ecNumber>
    </recommendedName>
    <alternativeName>
        <fullName evidence="13">Peptidase M</fullName>
    </alternativeName>
</protein>
<feature type="binding site" evidence="13">
    <location>
        <position position="425"/>
    </location>
    <ligand>
        <name>a divalent metal cation</name>
        <dbReference type="ChEBI" id="CHEBI:60240"/>
        <label>2</label>
        <note>catalytic</note>
    </ligand>
</feature>
<evidence type="ECO:0000256" key="14">
    <source>
        <dbReference type="RuleBase" id="RU003653"/>
    </source>
</evidence>
<dbReference type="InterPro" id="IPR050247">
    <property type="entry name" value="Met_Aminopeptidase_Type2"/>
</dbReference>
<keyword evidence="9" id="KW-0812">Transmembrane</keyword>
<keyword evidence="10 13" id="KW-0479">Metal-binding</keyword>
<comment type="function">
    <text evidence="13 14">Cotranslationally removes the N-terminal methionine from nascent proteins. The N-terminal methionine is often cleaved when the second residue in the primary sequence is small and uncharged (Met-Ala-, Cys, Gly, Pro, Ser, Thr, or Val).</text>
</comment>
<evidence type="ECO:0000256" key="13">
    <source>
        <dbReference type="HAMAP-Rule" id="MF_03175"/>
    </source>
</evidence>
<evidence type="ECO:0000256" key="7">
    <source>
        <dbReference type="ARBA" id="ARBA00022490"/>
    </source>
</evidence>
<evidence type="ECO:0000256" key="3">
    <source>
        <dbReference type="ARBA" id="ARBA00001954"/>
    </source>
</evidence>
<feature type="compositionally biased region" description="Acidic residues" evidence="15">
    <location>
        <begin position="32"/>
        <end position="49"/>
    </location>
</feature>
<feature type="region of interest" description="Disordered" evidence="15">
    <location>
        <begin position="1"/>
        <end position="109"/>
    </location>
</feature>
<keyword evidence="8 13" id="KW-0645">Protease</keyword>
<evidence type="ECO:0000313" key="18">
    <source>
        <dbReference type="Proteomes" id="UP000509510"/>
    </source>
</evidence>
<dbReference type="InterPro" id="IPR013866">
    <property type="entry name" value="Sphingolipid_d4-desaturase_N"/>
</dbReference>
<dbReference type="Pfam" id="PF08557">
    <property type="entry name" value="Lipid_DES"/>
    <property type="match status" value="1"/>
</dbReference>
<feature type="compositionally biased region" description="Basic residues" evidence="15">
    <location>
        <begin position="58"/>
        <end position="74"/>
    </location>
</feature>